<dbReference type="InterPro" id="IPR035930">
    <property type="entry name" value="FomD-like_sf"/>
</dbReference>
<evidence type="ECO:0000313" key="9">
    <source>
        <dbReference type="EMBL" id="ASJ13219.1"/>
    </source>
</evidence>
<evidence type="ECO:0000313" key="10">
    <source>
        <dbReference type="EMBL" id="KQH83364.1"/>
    </source>
</evidence>
<keyword evidence="4 6" id="KW-0378">Hydrolase</keyword>
<evidence type="ECO:0000256" key="4">
    <source>
        <dbReference type="ARBA" id="ARBA00022801"/>
    </source>
</evidence>
<dbReference type="EC" id="3.1.26.-" evidence="6"/>
<dbReference type="AlphaFoldDB" id="A0A0Q2XPZ6"/>
<gene>
    <name evidence="6" type="primary">fau-1</name>
    <name evidence="9" type="ORF">A3L14_10140</name>
    <name evidence="10" type="ORF">AMR53_01470</name>
</gene>
<dbReference type="HAMAP" id="MF_01910">
    <property type="entry name" value="RNA_binding_AU_1"/>
    <property type="match status" value="1"/>
</dbReference>
<evidence type="ECO:0000259" key="8">
    <source>
        <dbReference type="Pfam" id="PF10150"/>
    </source>
</evidence>
<dbReference type="RefSeq" id="WP_055428574.1">
    <property type="nucleotide sequence ID" value="NZ_CP015105.1"/>
</dbReference>
<accession>A0A0Q2XPZ6</accession>
<sequence length="471" mass="54183">MSTDTGVSVRVRGIYSTALTKLFLDRGFGISQPSNRIVERLGLEKTYDEFDVDVYDKKDHHGVILVGTKVEEVKAVLEEELIDVFFRKLPYQLYGIYKGMVVKRDERYVYVDIGSAIGTIPVKDIPRAVEGDEVLVQVKKHNLLPQLSVVLTIPGDYAVLIPKPVGAQRHVKISRKIREQSERERLRILGLSIDLGEWGILWRTAAAYKDWNTLRDEIINLSKLADRLKKADSYTAPALIIEGRNIYEVEFGGGAKKKLDEIRNRVVPTVEGHHQLKAYDPELSFAVEIAEGILSKIPAQREKVKTGFWEALITNKGPKKGWLFSLEHYKPDGQRIKIGPGEILEVSMNPLRVTFKRHLKPGKFYDGLDIPIEFGDYVITEIEAGKWWFVHRYYDRNGNLKGEYYNINTPVEIYPDRARYIDLEVDIVKWPDGKKEVIDKEKLTEHYEEGVITEKLYRAVLRIVQEVYERV</sequence>
<evidence type="ECO:0000259" key="7">
    <source>
        <dbReference type="Pfam" id="PF04167"/>
    </source>
</evidence>
<keyword evidence="1 6" id="KW-0698">rRNA processing</keyword>
<organism evidence="10 11">
    <name type="scientific">Thermococcus thioreducens</name>
    <dbReference type="NCBI Taxonomy" id="277988"/>
    <lineage>
        <taxon>Archaea</taxon>
        <taxon>Methanobacteriati</taxon>
        <taxon>Methanobacteriota</taxon>
        <taxon>Thermococci</taxon>
        <taxon>Thermococcales</taxon>
        <taxon>Thermococcaceae</taxon>
        <taxon>Thermococcus</taxon>
    </lineage>
</organism>
<keyword evidence="12" id="KW-1185">Reference proteome</keyword>
<evidence type="ECO:0000313" key="11">
    <source>
        <dbReference type="Proteomes" id="UP000051862"/>
    </source>
</evidence>
<keyword evidence="3 6" id="KW-0255">Endonuclease</keyword>
<dbReference type="KEGG" id="ttd:A3L14_10140"/>
<dbReference type="InterPro" id="IPR016730">
    <property type="entry name" value="RNA-bd_FAU-1"/>
</dbReference>
<dbReference type="GO" id="GO:0006364">
    <property type="term" value="P:rRNA processing"/>
    <property type="evidence" value="ECO:0007669"/>
    <property type="project" value="UniProtKB-UniRule"/>
</dbReference>
<feature type="domain" description="RNA-binding protein AU-1/Ribonuclease E/G" evidence="8">
    <location>
        <begin position="152"/>
        <end position="262"/>
    </location>
</feature>
<evidence type="ECO:0000256" key="2">
    <source>
        <dbReference type="ARBA" id="ARBA00022722"/>
    </source>
</evidence>
<dbReference type="Proteomes" id="UP000051862">
    <property type="component" value="Unassembled WGS sequence"/>
</dbReference>
<evidence type="ECO:0000256" key="3">
    <source>
        <dbReference type="ARBA" id="ARBA00022759"/>
    </source>
</evidence>
<dbReference type="PANTHER" id="PTHR39159">
    <property type="match status" value="1"/>
</dbReference>
<dbReference type="InterPro" id="IPR019307">
    <property type="entry name" value="RNA-bd_AU-1/RNase_E/G"/>
</dbReference>
<proteinExistence type="inferred from homology"/>
<comment type="similarity">
    <text evidence="6">Belongs to the FAU-1 family.</text>
</comment>
<dbReference type="STRING" id="277988.SAMN05216170_2129"/>
<evidence type="ECO:0000256" key="1">
    <source>
        <dbReference type="ARBA" id="ARBA00022552"/>
    </source>
</evidence>
<dbReference type="Gene3D" id="2.40.380.10">
    <property type="entry name" value="FomD-like"/>
    <property type="match status" value="1"/>
</dbReference>
<dbReference type="GeneID" id="33334788"/>
<dbReference type="EMBL" id="LIXN01000002">
    <property type="protein sequence ID" value="KQH83364.1"/>
    <property type="molecule type" value="Genomic_DNA"/>
</dbReference>
<dbReference type="PANTHER" id="PTHR39159:SF1">
    <property type="entry name" value="UPF0374 PROTEIN YGAC"/>
    <property type="match status" value="1"/>
</dbReference>
<keyword evidence="2 6" id="KW-0540">Nuclease</keyword>
<evidence type="ECO:0000256" key="6">
    <source>
        <dbReference type="HAMAP-Rule" id="MF_01910"/>
    </source>
</evidence>
<dbReference type="Pfam" id="PF04167">
    <property type="entry name" value="DUF402"/>
    <property type="match status" value="1"/>
</dbReference>
<dbReference type="PATRIC" id="fig|277988.4.peg.313"/>
<feature type="domain" description="DUF402" evidence="7">
    <location>
        <begin position="332"/>
        <end position="470"/>
    </location>
</feature>
<protein>
    <recommendedName>
        <fullName evidence="6">Probable ribonuclease FAU-1</fullName>
        <ecNumber evidence="6">3.1.26.-</ecNumber>
    </recommendedName>
    <alternativeName>
        <fullName evidence="6">RNA-binding protein FAU-1</fullName>
    </alternativeName>
</protein>
<dbReference type="GO" id="GO:0035925">
    <property type="term" value="F:mRNA 3'-UTR AU-rich region binding"/>
    <property type="evidence" value="ECO:0007669"/>
    <property type="project" value="UniProtKB-UniRule"/>
</dbReference>
<dbReference type="PIRSF" id="PIRSF018644">
    <property type="entry name" value="RNA-binding_FAU-1"/>
    <property type="match status" value="1"/>
</dbReference>
<dbReference type="SUPFAM" id="SSF159234">
    <property type="entry name" value="FomD-like"/>
    <property type="match status" value="1"/>
</dbReference>
<evidence type="ECO:0000256" key="5">
    <source>
        <dbReference type="ARBA" id="ARBA00022884"/>
    </source>
</evidence>
<reference evidence="10 11" key="1">
    <citation type="submission" date="2015-08" db="EMBL/GenBank/DDBJ databases">
        <title>Thermococcus thioreducens DSM 14981 genome sequencing.</title>
        <authorList>
            <person name="Hong S.-J."/>
            <person name="Kim M.-C."/>
            <person name="Shin J.-H."/>
        </authorList>
    </citation>
    <scope>NUCLEOTIDE SEQUENCE [LARGE SCALE GENOMIC DNA]</scope>
    <source>
        <strain evidence="10 11">DSM 14981</strain>
    </source>
</reference>
<dbReference type="Pfam" id="PF10150">
    <property type="entry name" value="RNase_E_G"/>
    <property type="match status" value="1"/>
</dbReference>
<dbReference type="InterPro" id="IPR007295">
    <property type="entry name" value="DUF402"/>
</dbReference>
<dbReference type="Proteomes" id="UP000250136">
    <property type="component" value="Chromosome"/>
</dbReference>
<dbReference type="EMBL" id="CP015105">
    <property type="protein sequence ID" value="ASJ13219.1"/>
    <property type="molecule type" value="Genomic_DNA"/>
</dbReference>
<evidence type="ECO:0000313" key="12">
    <source>
        <dbReference type="Proteomes" id="UP000250136"/>
    </source>
</evidence>
<keyword evidence="5 6" id="KW-0694">RNA-binding</keyword>
<name>A0A0Q2XPZ6_9EURY</name>
<dbReference type="GO" id="GO:0016891">
    <property type="term" value="F:RNA endonuclease activity producing 5'-phosphomonoesters, hydrolytic mechanism"/>
    <property type="evidence" value="ECO:0007669"/>
    <property type="project" value="UniProtKB-UniRule"/>
</dbReference>
<reference evidence="9 12" key="2">
    <citation type="submission" date="2016-04" db="EMBL/GenBank/DDBJ databases">
        <title>Complete genome sequence of Thermococcus thioreducens type strain OGL-20P.</title>
        <authorList>
            <person name="Oger P.M."/>
        </authorList>
    </citation>
    <scope>NUCLEOTIDE SEQUENCE [LARGE SCALE GENOMIC DNA]</scope>
    <source>
        <strain evidence="9 12">OGL-20P</strain>
    </source>
</reference>
<dbReference type="InterPro" id="IPR050212">
    <property type="entry name" value="Ntdp-like"/>
</dbReference>
<comment type="function">
    <text evidence="6">Probable RNase involved in rRNA stability through maturation and/or degradation of precursor rRNAs. Binds to RNA in loop regions with AU-rich sequences.</text>
</comment>